<proteinExistence type="predicted"/>
<evidence type="ECO:0000313" key="2">
    <source>
        <dbReference type="EnsemblPlants" id="AET5Gv20545300.5"/>
    </source>
</evidence>
<reference evidence="2" key="5">
    <citation type="journal article" date="2021" name="G3 (Bethesda)">
        <title>Aegilops tauschii genome assembly Aet v5.0 features greater sequence contiguity and improved annotation.</title>
        <authorList>
            <person name="Wang L."/>
            <person name="Zhu T."/>
            <person name="Rodriguez J.C."/>
            <person name="Deal K.R."/>
            <person name="Dubcovsky J."/>
            <person name="McGuire P.E."/>
            <person name="Lux T."/>
            <person name="Spannagl M."/>
            <person name="Mayer K.F.X."/>
            <person name="Baldrich P."/>
            <person name="Meyers B.C."/>
            <person name="Huo N."/>
            <person name="Gu Y.Q."/>
            <person name="Zhou H."/>
            <person name="Devos K.M."/>
            <person name="Bennetzen J.L."/>
            <person name="Unver T."/>
            <person name="Budak H."/>
            <person name="Gulick P.J."/>
            <person name="Galiba G."/>
            <person name="Kalapos B."/>
            <person name="Nelson D.R."/>
            <person name="Li P."/>
            <person name="You F.M."/>
            <person name="Luo M.C."/>
            <person name="Dvorak J."/>
        </authorList>
    </citation>
    <scope>NUCLEOTIDE SEQUENCE [LARGE SCALE GENOMIC DNA]</scope>
    <source>
        <strain evidence="2">cv. AL8/78</strain>
    </source>
</reference>
<dbReference type="Gramene" id="AET5Gv20545300.5">
    <property type="protein sequence ID" value="AET5Gv20545300.5"/>
    <property type="gene ID" value="AET5Gv20545300"/>
</dbReference>
<feature type="compositionally biased region" description="Basic residues" evidence="1">
    <location>
        <begin position="107"/>
        <end position="120"/>
    </location>
</feature>
<reference evidence="2" key="3">
    <citation type="journal article" date="2017" name="Nature">
        <title>Genome sequence of the progenitor of the wheat D genome Aegilops tauschii.</title>
        <authorList>
            <person name="Luo M.C."/>
            <person name="Gu Y.Q."/>
            <person name="Puiu D."/>
            <person name="Wang H."/>
            <person name="Twardziok S.O."/>
            <person name="Deal K.R."/>
            <person name="Huo N."/>
            <person name="Zhu T."/>
            <person name="Wang L."/>
            <person name="Wang Y."/>
            <person name="McGuire P.E."/>
            <person name="Liu S."/>
            <person name="Long H."/>
            <person name="Ramasamy R.K."/>
            <person name="Rodriguez J.C."/>
            <person name="Van S.L."/>
            <person name="Yuan L."/>
            <person name="Wang Z."/>
            <person name="Xia Z."/>
            <person name="Xiao L."/>
            <person name="Anderson O.D."/>
            <person name="Ouyang S."/>
            <person name="Liang Y."/>
            <person name="Zimin A.V."/>
            <person name="Pertea G."/>
            <person name="Qi P."/>
            <person name="Bennetzen J.L."/>
            <person name="Dai X."/>
            <person name="Dawson M.W."/>
            <person name="Muller H.G."/>
            <person name="Kugler K."/>
            <person name="Rivarola-Duarte L."/>
            <person name="Spannagl M."/>
            <person name="Mayer K.F.X."/>
            <person name="Lu F.H."/>
            <person name="Bevan M.W."/>
            <person name="Leroy P."/>
            <person name="Li P."/>
            <person name="You F.M."/>
            <person name="Sun Q."/>
            <person name="Liu Z."/>
            <person name="Lyons E."/>
            <person name="Wicker T."/>
            <person name="Salzberg S.L."/>
            <person name="Devos K.M."/>
            <person name="Dvorak J."/>
        </authorList>
    </citation>
    <scope>NUCLEOTIDE SEQUENCE [LARGE SCALE GENOMIC DNA]</scope>
    <source>
        <strain evidence="2">cv. AL8/78</strain>
    </source>
</reference>
<reference evidence="2" key="4">
    <citation type="submission" date="2019-03" db="UniProtKB">
        <authorList>
            <consortium name="EnsemblPlants"/>
        </authorList>
    </citation>
    <scope>IDENTIFICATION</scope>
</reference>
<dbReference type="EnsemblPlants" id="AET5Gv20545300.5">
    <property type="protein sequence ID" value="AET5Gv20545300.5"/>
    <property type="gene ID" value="AET5Gv20545300"/>
</dbReference>
<organism evidence="2 3">
    <name type="scientific">Aegilops tauschii subsp. strangulata</name>
    <name type="common">Goatgrass</name>
    <dbReference type="NCBI Taxonomy" id="200361"/>
    <lineage>
        <taxon>Eukaryota</taxon>
        <taxon>Viridiplantae</taxon>
        <taxon>Streptophyta</taxon>
        <taxon>Embryophyta</taxon>
        <taxon>Tracheophyta</taxon>
        <taxon>Spermatophyta</taxon>
        <taxon>Magnoliopsida</taxon>
        <taxon>Liliopsida</taxon>
        <taxon>Poales</taxon>
        <taxon>Poaceae</taxon>
        <taxon>BOP clade</taxon>
        <taxon>Pooideae</taxon>
        <taxon>Triticodae</taxon>
        <taxon>Triticeae</taxon>
        <taxon>Triticinae</taxon>
        <taxon>Aegilops</taxon>
    </lineage>
</organism>
<feature type="region of interest" description="Disordered" evidence="1">
    <location>
        <begin position="228"/>
        <end position="249"/>
    </location>
</feature>
<name>A0A453KX89_AEGTS</name>
<keyword evidence="3" id="KW-1185">Reference proteome</keyword>
<evidence type="ECO:0000256" key="1">
    <source>
        <dbReference type="SAM" id="MobiDB-lite"/>
    </source>
</evidence>
<feature type="compositionally biased region" description="Low complexity" evidence="1">
    <location>
        <begin position="33"/>
        <end position="42"/>
    </location>
</feature>
<protein>
    <recommendedName>
        <fullName evidence="4">Transcription factor bHLH66</fullName>
    </recommendedName>
</protein>
<accession>A0A453KX89</accession>
<dbReference type="Proteomes" id="UP000015105">
    <property type="component" value="Chromosome 5D"/>
</dbReference>
<feature type="compositionally biased region" description="Basic and acidic residues" evidence="1">
    <location>
        <begin position="58"/>
        <end position="67"/>
    </location>
</feature>
<sequence length="249" mass="25573">AEPDLWRSRRCSRRRGATTTTSRGRRSRRRAGAAEAAGARAARPGHRPTQHRGATSPGEDRREDEGPSRTGAQRQQDGQGVDAGRDHRLRQVPAAPSQGAEHEPAGRRRCRRAARGRHGRGGAAAGAADGSDGLTVTEQQVAKLMEEDMGAAMQYLQGKGLCLMPVSLASAISSATCQLRPPAAAAGGPFTAAQHMSAAMRMGVGDGGVPASPSMSVLTAQSAMANGGGACANDGEGSHPKDAASVSKP</sequence>
<feature type="region of interest" description="Disordered" evidence="1">
    <location>
        <begin position="1"/>
        <end position="132"/>
    </location>
</feature>
<reference evidence="3" key="1">
    <citation type="journal article" date="2014" name="Science">
        <title>Ancient hybridizations among the ancestral genomes of bread wheat.</title>
        <authorList>
            <consortium name="International Wheat Genome Sequencing Consortium,"/>
            <person name="Marcussen T."/>
            <person name="Sandve S.R."/>
            <person name="Heier L."/>
            <person name="Spannagl M."/>
            <person name="Pfeifer M."/>
            <person name="Jakobsen K.S."/>
            <person name="Wulff B.B."/>
            <person name="Steuernagel B."/>
            <person name="Mayer K.F."/>
            <person name="Olsen O.A."/>
        </authorList>
    </citation>
    <scope>NUCLEOTIDE SEQUENCE [LARGE SCALE GENOMIC DNA]</scope>
    <source>
        <strain evidence="3">cv. AL8/78</strain>
    </source>
</reference>
<reference evidence="3" key="2">
    <citation type="journal article" date="2017" name="Nat. Plants">
        <title>The Aegilops tauschii genome reveals multiple impacts of transposons.</title>
        <authorList>
            <person name="Zhao G."/>
            <person name="Zou C."/>
            <person name="Li K."/>
            <person name="Wang K."/>
            <person name="Li T."/>
            <person name="Gao L."/>
            <person name="Zhang X."/>
            <person name="Wang H."/>
            <person name="Yang Z."/>
            <person name="Liu X."/>
            <person name="Jiang W."/>
            <person name="Mao L."/>
            <person name="Kong X."/>
            <person name="Jiao Y."/>
            <person name="Jia J."/>
        </authorList>
    </citation>
    <scope>NUCLEOTIDE SEQUENCE [LARGE SCALE GENOMIC DNA]</scope>
    <source>
        <strain evidence="3">cv. AL8/78</strain>
    </source>
</reference>
<evidence type="ECO:0008006" key="4">
    <source>
        <dbReference type="Google" id="ProtNLM"/>
    </source>
</evidence>
<dbReference type="AlphaFoldDB" id="A0A453KX89"/>
<evidence type="ECO:0000313" key="3">
    <source>
        <dbReference type="Proteomes" id="UP000015105"/>
    </source>
</evidence>